<dbReference type="SUPFAM" id="SSF53822">
    <property type="entry name" value="Periplasmic binding protein-like I"/>
    <property type="match status" value="1"/>
</dbReference>
<evidence type="ECO:0000256" key="2">
    <source>
        <dbReference type="ARBA" id="ARBA00023125"/>
    </source>
</evidence>
<evidence type="ECO:0000256" key="1">
    <source>
        <dbReference type="ARBA" id="ARBA00023015"/>
    </source>
</evidence>
<dbReference type="SUPFAM" id="SSF47413">
    <property type="entry name" value="lambda repressor-like DNA-binding domains"/>
    <property type="match status" value="1"/>
</dbReference>
<dbReference type="PANTHER" id="PTHR30146:SF33">
    <property type="entry name" value="TRANSCRIPTIONAL REGULATOR"/>
    <property type="match status" value="1"/>
</dbReference>
<protein>
    <submittedName>
        <fullName evidence="5">LacI family transcriptional regulator</fullName>
    </submittedName>
</protein>
<keyword evidence="3" id="KW-0804">Transcription</keyword>
<accession>A0A4R3IZT9</accession>
<gene>
    <name evidence="5" type="ORF">EDD52_12710</name>
</gene>
<keyword evidence="2" id="KW-0238">DNA-binding</keyword>
<proteinExistence type="predicted"/>
<name>A0A4R3IZT9_9RHOB</name>
<dbReference type="PANTHER" id="PTHR30146">
    <property type="entry name" value="LACI-RELATED TRANSCRIPTIONAL REPRESSOR"/>
    <property type="match status" value="1"/>
</dbReference>
<dbReference type="Gene3D" id="3.40.50.2300">
    <property type="match status" value="2"/>
</dbReference>
<dbReference type="Pfam" id="PF00356">
    <property type="entry name" value="LacI"/>
    <property type="match status" value="1"/>
</dbReference>
<dbReference type="InterPro" id="IPR010982">
    <property type="entry name" value="Lambda_DNA-bd_dom_sf"/>
</dbReference>
<dbReference type="OrthoDB" id="7170131at2"/>
<dbReference type="GO" id="GO:0000976">
    <property type="term" value="F:transcription cis-regulatory region binding"/>
    <property type="evidence" value="ECO:0007669"/>
    <property type="project" value="TreeGrafter"/>
</dbReference>
<dbReference type="PROSITE" id="PS50932">
    <property type="entry name" value="HTH_LACI_2"/>
    <property type="match status" value="1"/>
</dbReference>
<evidence type="ECO:0000256" key="3">
    <source>
        <dbReference type="ARBA" id="ARBA00023163"/>
    </source>
</evidence>
<evidence type="ECO:0000313" key="5">
    <source>
        <dbReference type="EMBL" id="TCS57231.1"/>
    </source>
</evidence>
<dbReference type="GO" id="GO:0003700">
    <property type="term" value="F:DNA-binding transcription factor activity"/>
    <property type="evidence" value="ECO:0007669"/>
    <property type="project" value="TreeGrafter"/>
</dbReference>
<dbReference type="InterPro" id="IPR046335">
    <property type="entry name" value="LacI/GalR-like_sensor"/>
</dbReference>
<dbReference type="SMART" id="SM00354">
    <property type="entry name" value="HTH_LACI"/>
    <property type="match status" value="1"/>
</dbReference>
<dbReference type="CDD" id="cd01575">
    <property type="entry name" value="PBP1_GntR"/>
    <property type="match status" value="1"/>
</dbReference>
<dbReference type="AlphaFoldDB" id="A0A4R3IZT9"/>
<sequence length="327" mass="35560">MLKIEDVAKAAQVSRATAWRALNRPDQVSEKTVDRVKMAARTIGYVPDISARTLRTNQSGLIAMIVPAVDSGFGHVIEKVSEVALNNGQEIILGVTGYDADKESDLIRQMLGRRASVLILSGNDQSDNTRALIAASGVSVIQIWEVDGAPIQTMIGFSNFRLGYGAAECLIGSGRRNLALFYAPRRPRSARRIAGFRKAISDAGLHDCDTRYVALHDTPEEMSQAIRGLLERSPEIDGIYANGDVLALICVSELVAQGKQVPRDVSVLAFGNPYFADYVSPRLSRVVVPERRIGDLTADALAELLQSGTYTNQVTDLGFEIIRRDSA</sequence>
<reference evidence="5 6" key="1">
    <citation type="submission" date="2019-03" db="EMBL/GenBank/DDBJ databases">
        <title>Genomic Encyclopedia of Type Strains, Phase IV (KMG-IV): sequencing the most valuable type-strain genomes for metagenomic binning, comparative biology and taxonomic classification.</title>
        <authorList>
            <person name="Goeker M."/>
        </authorList>
    </citation>
    <scope>NUCLEOTIDE SEQUENCE [LARGE SCALE GENOMIC DNA]</scope>
    <source>
        <strain evidence="5 6">DSM 104836</strain>
    </source>
</reference>
<dbReference type="Pfam" id="PF13377">
    <property type="entry name" value="Peripla_BP_3"/>
    <property type="match status" value="1"/>
</dbReference>
<dbReference type="EMBL" id="SLZU01000027">
    <property type="protein sequence ID" value="TCS57231.1"/>
    <property type="molecule type" value="Genomic_DNA"/>
</dbReference>
<dbReference type="Proteomes" id="UP000295696">
    <property type="component" value="Unassembled WGS sequence"/>
</dbReference>
<keyword evidence="1" id="KW-0805">Transcription regulation</keyword>
<dbReference type="InterPro" id="IPR028082">
    <property type="entry name" value="Peripla_BP_I"/>
</dbReference>
<evidence type="ECO:0000259" key="4">
    <source>
        <dbReference type="PROSITE" id="PS50932"/>
    </source>
</evidence>
<comment type="caution">
    <text evidence="5">The sequence shown here is derived from an EMBL/GenBank/DDBJ whole genome shotgun (WGS) entry which is preliminary data.</text>
</comment>
<dbReference type="RefSeq" id="WP_132248559.1">
    <property type="nucleotide sequence ID" value="NZ_SLZU01000027.1"/>
</dbReference>
<feature type="domain" description="HTH lacI-type" evidence="4">
    <location>
        <begin position="2"/>
        <end position="56"/>
    </location>
</feature>
<dbReference type="InterPro" id="IPR000843">
    <property type="entry name" value="HTH_LacI"/>
</dbReference>
<evidence type="ECO:0000313" key="6">
    <source>
        <dbReference type="Proteomes" id="UP000295696"/>
    </source>
</evidence>
<dbReference type="CDD" id="cd01392">
    <property type="entry name" value="HTH_LacI"/>
    <property type="match status" value="1"/>
</dbReference>
<organism evidence="5 6">
    <name type="scientific">Primorskyibacter sedentarius</name>
    <dbReference type="NCBI Taxonomy" id="745311"/>
    <lineage>
        <taxon>Bacteria</taxon>
        <taxon>Pseudomonadati</taxon>
        <taxon>Pseudomonadota</taxon>
        <taxon>Alphaproteobacteria</taxon>
        <taxon>Rhodobacterales</taxon>
        <taxon>Roseobacteraceae</taxon>
        <taxon>Primorskyibacter</taxon>
    </lineage>
</organism>
<keyword evidence="6" id="KW-1185">Reference proteome</keyword>
<dbReference type="Gene3D" id="1.10.260.40">
    <property type="entry name" value="lambda repressor-like DNA-binding domains"/>
    <property type="match status" value="1"/>
</dbReference>